<name>A0A381VTJ9_9ZZZZ</name>
<gene>
    <name evidence="1" type="ORF">METZ01_LOCUS96480</name>
</gene>
<sequence>VKLEEDPDRSLRMRHFFTSKLKKGGSPVLDRTPIMYNNDVALWMAFPNKEDEFYYRNAQGDEIIYV</sequence>
<reference evidence="1" key="1">
    <citation type="submission" date="2018-05" db="EMBL/GenBank/DDBJ databases">
        <authorList>
            <person name="Lanie J.A."/>
            <person name="Ng W.-L."/>
            <person name="Kazmierczak K.M."/>
            <person name="Andrzejewski T.M."/>
            <person name="Davidsen T.M."/>
            <person name="Wayne K.J."/>
            <person name="Tettelin H."/>
            <person name="Glass J.I."/>
            <person name="Rusch D."/>
            <person name="Podicherti R."/>
            <person name="Tsui H.-C.T."/>
            <person name="Winkler M.E."/>
        </authorList>
    </citation>
    <scope>NUCLEOTIDE SEQUENCE</scope>
</reference>
<dbReference type="EMBL" id="UINC01009742">
    <property type="protein sequence ID" value="SVA43626.1"/>
    <property type="molecule type" value="Genomic_DNA"/>
</dbReference>
<feature type="non-terminal residue" evidence="1">
    <location>
        <position position="1"/>
    </location>
</feature>
<evidence type="ECO:0000313" key="1">
    <source>
        <dbReference type="EMBL" id="SVA43626.1"/>
    </source>
</evidence>
<organism evidence="1">
    <name type="scientific">marine metagenome</name>
    <dbReference type="NCBI Taxonomy" id="408172"/>
    <lineage>
        <taxon>unclassified sequences</taxon>
        <taxon>metagenomes</taxon>
        <taxon>ecological metagenomes</taxon>
    </lineage>
</organism>
<accession>A0A381VTJ9</accession>
<dbReference type="AlphaFoldDB" id="A0A381VTJ9"/>
<proteinExistence type="predicted"/>
<protein>
    <submittedName>
        <fullName evidence="1">Uncharacterized protein</fullName>
    </submittedName>
</protein>
<feature type="non-terminal residue" evidence="1">
    <location>
        <position position="66"/>
    </location>
</feature>